<keyword evidence="13" id="KW-1185">Reference proteome</keyword>
<dbReference type="GO" id="GO:0012505">
    <property type="term" value="C:endomembrane system"/>
    <property type="evidence" value="ECO:0007669"/>
    <property type="project" value="UniProtKB-SubCell"/>
</dbReference>
<proteinExistence type="inferred from homology"/>
<feature type="transmembrane region" description="Helical" evidence="10">
    <location>
        <begin position="241"/>
        <end position="263"/>
    </location>
</feature>
<sequence>MLSLLIFVPIIGGFIGWFSVIATLKARTALSEKLVSIEVSTLPVMARLKTHLIYHCASLIALLTMLVVLALVAMLWVDNLSVIKTGQSWLMIQDTAWIAFLNIRFHLLLDGFSLVFITLTVILTILTIVYSRKEKHTNIGLYYFCILWMAAGVIGLFMAMDMFLFFLFWEMVAIPLYFLIALWGRRDSSAQLRFNGATKFLIFTQVSSLLMLISIISLVLINWRLTNKWTFDYYLLTKTPISSFTEFFLMLGFFVAFMVRIPLIPFHGWFVTAHIESSTTGSMIISGLLTNTAIYGMLRFVIPMFPNASLAFMPVAVSLGMCTLFYAALLAFSQNDIKRLLAYTHIALLGFITVAIYIGNVLTYQGIIIQTIAMSLSIVGLFIIGGLLAERYLTRNIKKFVGLRGHVRYLPAFTIFFALAVLGVPGTANFSGNLMLLFGSYADFSLVSVLLTIGLILIAVAVLVRMQPIFYGLTTAEPIKIAVIYRELSRRDLFLLITLLILLVAIGVYPQPILDTSYSVIYKIQQFYNTAQPALIEGGV</sequence>
<evidence type="ECO:0000256" key="3">
    <source>
        <dbReference type="ARBA" id="ARBA00019906"/>
    </source>
</evidence>
<dbReference type="InterPro" id="IPR010227">
    <property type="entry name" value="NADH_Q_OxRdtase_chainM/4"/>
</dbReference>
<keyword evidence="6 10" id="KW-0472">Membrane</keyword>
<feature type="transmembrane region" description="Helical" evidence="10">
    <location>
        <begin position="340"/>
        <end position="358"/>
    </location>
</feature>
<name>A0A6G9I955_9GAMM</name>
<evidence type="ECO:0000256" key="4">
    <source>
        <dbReference type="ARBA" id="ARBA00022692"/>
    </source>
</evidence>
<dbReference type="GO" id="GO:0016020">
    <property type="term" value="C:membrane"/>
    <property type="evidence" value="ECO:0007669"/>
    <property type="project" value="UniProtKB-SubCell"/>
</dbReference>
<dbReference type="InParanoid" id="A0A6G9I955"/>
<keyword evidence="4 9" id="KW-0812">Transmembrane</keyword>
<dbReference type="InterPro" id="IPR001750">
    <property type="entry name" value="ND/Mrp_TM"/>
</dbReference>
<dbReference type="Pfam" id="PF00361">
    <property type="entry name" value="Proton_antipo_M"/>
    <property type="match status" value="1"/>
</dbReference>
<evidence type="ECO:0000256" key="5">
    <source>
        <dbReference type="ARBA" id="ARBA00022989"/>
    </source>
</evidence>
<dbReference type="GO" id="GO:0008137">
    <property type="term" value="F:NADH dehydrogenase (ubiquinone) activity"/>
    <property type="evidence" value="ECO:0007669"/>
    <property type="project" value="InterPro"/>
</dbReference>
<keyword evidence="5 10" id="KW-1133">Transmembrane helix</keyword>
<evidence type="ECO:0000313" key="13">
    <source>
        <dbReference type="Proteomes" id="UP000501168"/>
    </source>
</evidence>
<feature type="transmembrane region" description="Helical" evidence="10">
    <location>
        <begin position="52"/>
        <end position="76"/>
    </location>
</feature>
<evidence type="ECO:0000256" key="9">
    <source>
        <dbReference type="RuleBase" id="RU000320"/>
    </source>
</evidence>
<comment type="subcellular location">
    <subcellularLocation>
        <location evidence="1">Endomembrane system</location>
        <topology evidence="1">Multi-pass membrane protein</topology>
    </subcellularLocation>
    <subcellularLocation>
        <location evidence="9">Membrane</location>
        <topology evidence="9">Multi-pass membrane protein</topology>
    </subcellularLocation>
</comment>
<dbReference type="GO" id="GO:0015990">
    <property type="term" value="P:electron transport coupled proton transport"/>
    <property type="evidence" value="ECO:0007669"/>
    <property type="project" value="TreeGrafter"/>
</dbReference>
<dbReference type="GO" id="GO:0042773">
    <property type="term" value="P:ATP synthesis coupled electron transport"/>
    <property type="evidence" value="ECO:0007669"/>
    <property type="project" value="InterPro"/>
</dbReference>
<feature type="transmembrane region" description="Helical" evidence="10">
    <location>
        <begin position="96"/>
        <end position="129"/>
    </location>
</feature>
<evidence type="ECO:0000256" key="8">
    <source>
        <dbReference type="ARBA" id="ARBA00032798"/>
    </source>
</evidence>
<dbReference type="PANTHER" id="PTHR43507">
    <property type="entry name" value="NADH-UBIQUINONE OXIDOREDUCTASE CHAIN 4"/>
    <property type="match status" value="1"/>
</dbReference>
<feature type="transmembrane region" description="Helical" evidence="10">
    <location>
        <begin position="493"/>
        <end position="510"/>
    </location>
</feature>
<feature type="transmembrane region" description="Helical" evidence="10">
    <location>
        <begin position="196"/>
        <end position="221"/>
    </location>
</feature>
<feature type="transmembrane region" description="Helical" evidence="10">
    <location>
        <begin position="141"/>
        <end position="160"/>
    </location>
</feature>
<comment type="similarity">
    <text evidence="2">Belongs to the complex I subunit 4 family.</text>
</comment>
<feature type="domain" description="NADH:quinone oxidoreductase/Mrp antiporter transmembrane" evidence="11">
    <location>
        <begin position="159"/>
        <end position="452"/>
    </location>
</feature>
<evidence type="ECO:0000256" key="10">
    <source>
        <dbReference type="SAM" id="Phobius"/>
    </source>
</evidence>
<feature type="transmembrane region" description="Helical" evidence="10">
    <location>
        <begin position="409"/>
        <end position="432"/>
    </location>
</feature>
<feature type="transmembrane region" description="Helical" evidence="10">
    <location>
        <begin position="6"/>
        <end position="24"/>
    </location>
</feature>
<feature type="transmembrane region" description="Helical" evidence="10">
    <location>
        <begin position="284"/>
        <end position="305"/>
    </location>
</feature>
<evidence type="ECO:0000313" key="12">
    <source>
        <dbReference type="EMBL" id="QIQ20369.1"/>
    </source>
</evidence>
<organism evidence="12 13">
    <name type="scientific">Zophobihabitans entericus</name>
    <dbReference type="NCBI Taxonomy" id="1635327"/>
    <lineage>
        <taxon>Bacteria</taxon>
        <taxon>Pseudomonadati</taxon>
        <taxon>Pseudomonadota</taxon>
        <taxon>Gammaproteobacteria</taxon>
        <taxon>Orbales</taxon>
        <taxon>Orbaceae</taxon>
        <taxon>Zophobihabitans</taxon>
    </lineage>
</organism>
<dbReference type="GO" id="GO:0048039">
    <property type="term" value="F:ubiquinone binding"/>
    <property type="evidence" value="ECO:0007669"/>
    <property type="project" value="TreeGrafter"/>
</dbReference>
<evidence type="ECO:0000256" key="2">
    <source>
        <dbReference type="ARBA" id="ARBA00009025"/>
    </source>
</evidence>
<dbReference type="FunCoup" id="A0A6G9I955">
    <property type="interactions" value="110"/>
</dbReference>
<gene>
    <name evidence="12" type="ORF">IPMB12_00945</name>
</gene>
<protein>
    <recommendedName>
        <fullName evidence="3">NADH-quinone oxidoreductase subunit M</fullName>
    </recommendedName>
    <alternativeName>
        <fullName evidence="7">NADH dehydrogenase I subunit M</fullName>
    </alternativeName>
    <alternativeName>
        <fullName evidence="8">NDH-1 subunit M</fullName>
    </alternativeName>
</protein>
<dbReference type="RefSeq" id="WP_166914051.1">
    <property type="nucleotide sequence ID" value="NZ_CP050253.1"/>
</dbReference>
<feature type="transmembrane region" description="Helical" evidence="10">
    <location>
        <begin position="311"/>
        <end position="333"/>
    </location>
</feature>
<evidence type="ECO:0000256" key="1">
    <source>
        <dbReference type="ARBA" id="ARBA00004127"/>
    </source>
</evidence>
<dbReference type="Proteomes" id="UP000501168">
    <property type="component" value="Chromosome"/>
</dbReference>
<dbReference type="KEGG" id="orb:IPMB12_00945"/>
<feature type="transmembrane region" description="Helical" evidence="10">
    <location>
        <begin position="364"/>
        <end position="388"/>
    </location>
</feature>
<dbReference type="AlphaFoldDB" id="A0A6G9I955"/>
<dbReference type="GO" id="GO:0003954">
    <property type="term" value="F:NADH dehydrogenase activity"/>
    <property type="evidence" value="ECO:0007669"/>
    <property type="project" value="TreeGrafter"/>
</dbReference>
<dbReference type="PANTHER" id="PTHR43507:SF1">
    <property type="entry name" value="NADH-UBIQUINONE OXIDOREDUCTASE CHAIN 4"/>
    <property type="match status" value="1"/>
</dbReference>
<evidence type="ECO:0000259" key="11">
    <source>
        <dbReference type="Pfam" id="PF00361"/>
    </source>
</evidence>
<evidence type="ECO:0000256" key="6">
    <source>
        <dbReference type="ARBA" id="ARBA00023136"/>
    </source>
</evidence>
<feature type="transmembrane region" description="Helical" evidence="10">
    <location>
        <begin position="444"/>
        <end position="464"/>
    </location>
</feature>
<dbReference type="EMBL" id="CP050253">
    <property type="protein sequence ID" value="QIQ20369.1"/>
    <property type="molecule type" value="Genomic_DNA"/>
</dbReference>
<evidence type="ECO:0000256" key="7">
    <source>
        <dbReference type="ARBA" id="ARBA00031584"/>
    </source>
</evidence>
<dbReference type="InterPro" id="IPR003918">
    <property type="entry name" value="NADH_UbQ_OxRdtase"/>
</dbReference>
<feature type="transmembrane region" description="Helical" evidence="10">
    <location>
        <begin position="166"/>
        <end position="184"/>
    </location>
</feature>
<accession>A0A6G9I955</accession>
<dbReference type="NCBIfam" id="TIGR01972">
    <property type="entry name" value="NDH_I_M"/>
    <property type="match status" value="1"/>
</dbReference>
<reference evidence="12 13" key="1">
    <citation type="submission" date="2020-03" db="EMBL/GenBank/DDBJ databases">
        <title>Complete genome sequence of Orbus sp. IPMB12 (BCRC 80908).</title>
        <authorList>
            <person name="Lo W.-S."/>
            <person name="Chang T.-H."/>
            <person name="Kuo C.-H."/>
        </authorList>
    </citation>
    <scope>NUCLEOTIDE SEQUENCE [LARGE SCALE GENOMIC DNA]</scope>
    <source>
        <strain evidence="12 13">IPMB12</strain>
    </source>
</reference>
<dbReference type="PRINTS" id="PR01437">
    <property type="entry name" value="NUOXDRDTASE4"/>
</dbReference>